<reference evidence="2" key="1">
    <citation type="submission" date="2018-01" db="EMBL/GenBank/DDBJ databases">
        <authorList>
            <person name="Alioto T."/>
            <person name="Alioto T."/>
        </authorList>
    </citation>
    <scope>NUCLEOTIDE SEQUENCE [LARGE SCALE GENOMIC DNA]</scope>
</reference>
<dbReference type="AlphaFoldDB" id="A0A3B0KFT9"/>
<keyword evidence="2" id="KW-1185">Reference proteome</keyword>
<evidence type="ECO:0000313" key="1">
    <source>
        <dbReference type="EMBL" id="SPP84606.1"/>
    </source>
</evidence>
<gene>
    <name evidence="1" type="ORF">DGUA_6G017223</name>
</gene>
<proteinExistence type="predicted"/>
<dbReference type="Gene3D" id="3.80.10.10">
    <property type="entry name" value="Ribonuclease Inhibitor"/>
    <property type="match status" value="1"/>
</dbReference>
<evidence type="ECO:0000313" key="2">
    <source>
        <dbReference type="Proteomes" id="UP000268350"/>
    </source>
</evidence>
<dbReference type="SUPFAM" id="SSF52058">
    <property type="entry name" value="L domain-like"/>
    <property type="match status" value="1"/>
</dbReference>
<dbReference type="OrthoDB" id="7864693at2759"/>
<protein>
    <submittedName>
        <fullName evidence="1">Uncharacterized protein</fullName>
    </submittedName>
</protein>
<dbReference type="InterPro" id="IPR032675">
    <property type="entry name" value="LRR_dom_sf"/>
</dbReference>
<name>A0A3B0KFT9_DROGU</name>
<organism evidence="1 2">
    <name type="scientific">Drosophila guanche</name>
    <name type="common">Fruit fly</name>
    <dbReference type="NCBI Taxonomy" id="7266"/>
    <lineage>
        <taxon>Eukaryota</taxon>
        <taxon>Metazoa</taxon>
        <taxon>Ecdysozoa</taxon>
        <taxon>Arthropoda</taxon>
        <taxon>Hexapoda</taxon>
        <taxon>Insecta</taxon>
        <taxon>Pterygota</taxon>
        <taxon>Neoptera</taxon>
        <taxon>Endopterygota</taxon>
        <taxon>Diptera</taxon>
        <taxon>Brachycera</taxon>
        <taxon>Muscomorpha</taxon>
        <taxon>Ephydroidea</taxon>
        <taxon>Drosophilidae</taxon>
        <taxon>Drosophila</taxon>
        <taxon>Sophophora</taxon>
    </lineage>
</organism>
<dbReference type="Proteomes" id="UP000268350">
    <property type="component" value="Unassembled WGS sequence"/>
</dbReference>
<sequence>MWFFFCCFGSLAILVPISFVTTFWNSLKCAGKYLNKMKTRSQVVHKKLQAPENFNERVRNYLINGPNRSDICDKVVVAMGQVNIAALLIESGIEDDKLRNIFHVLAQRLKCMRLQLADIPRLLDLCRRIGAPELTAVRALMVLAGENGSQLELLGSLTPAIEVLKVCCSIDGPFPKLKKVCLVHLIGPVAQKTLEELFRNCPSLRNFELKDDSSPPNNLDIQSIMQCSHLQVARLPLLLKNPIALCKLSSLKYLSLHSEVHWQRNDWLVTVQQIINAKQLELGGICFDGTYLRFPLNLSSLLLARCTALTEVHVSHCKLVEDSNQPLPLPFSCQRLRLRHCTLGTFNLFLESCPVLQQIDVFNCKFFQKSKVLSQALAKRKTQPIMRPVYIKVSESQKLELEYKKWSPEEQLAAKHWLDIEVLKKGHVPFLEDMPLGTIVFRFVQAKNRLPAFMFDPSYPGSADLKKELEALELAADLPSAKPAESSN</sequence>
<dbReference type="OMA" id="LWPGMDW"/>
<accession>A0A3B0KFT9</accession>
<dbReference type="EMBL" id="OUUW01000008">
    <property type="protein sequence ID" value="SPP84606.1"/>
    <property type="molecule type" value="Genomic_DNA"/>
</dbReference>